<dbReference type="EnsemblMetazoa" id="GBRI034980-RA">
    <property type="protein sequence ID" value="GBRI034980-PA"/>
    <property type="gene ID" value="GBRI034980"/>
</dbReference>
<accession>A0A1A9WWG6</accession>
<feature type="transmembrane region" description="Helical" evidence="1">
    <location>
        <begin position="265"/>
        <end position="285"/>
    </location>
</feature>
<evidence type="ECO:0000256" key="1">
    <source>
        <dbReference type="SAM" id="Phobius"/>
    </source>
</evidence>
<keyword evidence="1" id="KW-1133">Transmembrane helix</keyword>
<feature type="domain" description="Nose resistant-to-fluoxetine protein N-terminal" evidence="2">
    <location>
        <begin position="1"/>
        <end position="93"/>
    </location>
</feature>
<proteinExistence type="predicted"/>
<keyword evidence="1" id="KW-0812">Transmembrane</keyword>
<dbReference type="PANTHER" id="PTHR11161:SF15">
    <property type="entry name" value="GH19286P-RELATED"/>
    <property type="match status" value="1"/>
</dbReference>
<evidence type="ECO:0000259" key="2">
    <source>
        <dbReference type="Pfam" id="PF20146"/>
    </source>
</evidence>
<organism evidence="3 4">
    <name type="scientific">Glossina brevipalpis</name>
    <dbReference type="NCBI Taxonomy" id="37001"/>
    <lineage>
        <taxon>Eukaryota</taxon>
        <taxon>Metazoa</taxon>
        <taxon>Ecdysozoa</taxon>
        <taxon>Arthropoda</taxon>
        <taxon>Hexapoda</taxon>
        <taxon>Insecta</taxon>
        <taxon>Pterygota</taxon>
        <taxon>Neoptera</taxon>
        <taxon>Endopterygota</taxon>
        <taxon>Diptera</taxon>
        <taxon>Brachycera</taxon>
        <taxon>Muscomorpha</taxon>
        <taxon>Hippoboscoidea</taxon>
        <taxon>Glossinidae</taxon>
        <taxon>Glossina</taxon>
    </lineage>
</organism>
<sequence>LDAFGSAPQQFLWGNYLWFGTPDLCYDLNQPLEISLGLSQPIVTNVTSPFPLKYTVVYLNFSTPFYIDVKLAYENYIHLGLCLPKSCKADLIRKSTDNYFEKSEFGMQRNFQLKLKTVAIKTPHFSWKFLTQTGNILLSALLFTVIFLKIFAEIIYKSKENRKLLLFLPYNSDSILTFSQTEKSPLWIAFISCFRFQDNYQTVMSFENANGRNSKIFTSLAGMRTIVCLWVTVFHVYYYSFNFISNIMIVMARLEDFAVQPVTQAVFYVDVFFTISSFLLVYNFLTDGKQMENILKNKFWQNVKMFARLLLQRYMR</sequence>
<dbReference type="AlphaFoldDB" id="A0A1A9WWG6"/>
<name>A0A1A9WWG6_9MUSC</name>
<keyword evidence="1" id="KW-0472">Membrane</keyword>
<reference evidence="4" key="1">
    <citation type="submission" date="2014-03" db="EMBL/GenBank/DDBJ databases">
        <authorList>
            <person name="Aksoy S."/>
            <person name="Warren W."/>
            <person name="Wilson R.K."/>
        </authorList>
    </citation>
    <scope>NUCLEOTIDE SEQUENCE [LARGE SCALE GENOMIC DNA]</scope>
    <source>
        <strain evidence="4">IAEA</strain>
    </source>
</reference>
<dbReference type="InterPro" id="IPR006621">
    <property type="entry name" value="Nose-resist-to-fluoxetine_N"/>
</dbReference>
<dbReference type="InterPro" id="IPR052728">
    <property type="entry name" value="O2_lipid_transport_reg"/>
</dbReference>
<dbReference type="Pfam" id="PF20146">
    <property type="entry name" value="NRF"/>
    <property type="match status" value="1"/>
</dbReference>
<dbReference type="Proteomes" id="UP000091820">
    <property type="component" value="Unassembled WGS sequence"/>
</dbReference>
<keyword evidence="4" id="KW-1185">Reference proteome</keyword>
<evidence type="ECO:0000313" key="4">
    <source>
        <dbReference type="Proteomes" id="UP000091820"/>
    </source>
</evidence>
<dbReference type="PANTHER" id="PTHR11161">
    <property type="entry name" value="O-ACYLTRANSFERASE"/>
    <property type="match status" value="1"/>
</dbReference>
<evidence type="ECO:0000313" key="3">
    <source>
        <dbReference type="EnsemblMetazoa" id="GBRI034980-PA"/>
    </source>
</evidence>
<protein>
    <recommendedName>
        <fullName evidence="2">Nose resistant-to-fluoxetine protein N-terminal domain-containing protein</fullName>
    </recommendedName>
</protein>
<dbReference type="VEuPathDB" id="VectorBase:GBRI034980"/>
<feature type="transmembrane region" description="Helical" evidence="1">
    <location>
        <begin position="136"/>
        <end position="156"/>
    </location>
</feature>
<reference evidence="3" key="2">
    <citation type="submission" date="2020-05" db="UniProtKB">
        <authorList>
            <consortium name="EnsemblMetazoa"/>
        </authorList>
    </citation>
    <scope>IDENTIFICATION</scope>
    <source>
        <strain evidence="3">IAEA</strain>
    </source>
</reference>
<feature type="transmembrane region" description="Helical" evidence="1">
    <location>
        <begin position="225"/>
        <end position="245"/>
    </location>
</feature>